<protein>
    <submittedName>
        <fullName evidence="1">Uncharacterized protein</fullName>
    </submittedName>
</protein>
<accession>A0A1I2G7S9</accession>
<name>A0A1I2G7S9_9BACT</name>
<reference evidence="1 2" key="1">
    <citation type="submission" date="2016-10" db="EMBL/GenBank/DDBJ databases">
        <authorList>
            <person name="de Groot N.N."/>
        </authorList>
    </citation>
    <scope>NUCLEOTIDE SEQUENCE [LARGE SCALE GENOMIC DNA]</scope>
    <source>
        <strain>GEY</strain>
        <strain evidence="2">DSM 9560</strain>
    </source>
</reference>
<dbReference type="AlphaFoldDB" id="A0A1I2G7S9"/>
<sequence length="79" mass="9409">MEKEKNFMEIIQLPLTEYQSLQEEINLLKNTDLLIKMNRLIDLLFQDKYGLYMGNFTDDLTECIIDNSWDSQNSAWDNV</sequence>
<keyword evidence="2" id="KW-1185">Reference proteome</keyword>
<gene>
    <name evidence="1" type="ORF">SAMN04488541_10176</name>
</gene>
<proteinExistence type="predicted"/>
<dbReference type="Proteomes" id="UP000199513">
    <property type="component" value="Unassembled WGS sequence"/>
</dbReference>
<dbReference type="EMBL" id="FONY01000017">
    <property type="protein sequence ID" value="SFF13258.1"/>
    <property type="molecule type" value="Genomic_DNA"/>
</dbReference>
<dbReference type="STRING" id="1003.SAMN04488541_10176"/>
<organism evidence="1 2">
    <name type="scientific">Thermoflexibacter ruber</name>
    <dbReference type="NCBI Taxonomy" id="1003"/>
    <lineage>
        <taxon>Bacteria</taxon>
        <taxon>Pseudomonadati</taxon>
        <taxon>Bacteroidota</taxon>
        <taxon>Cytophagia</taxon>
        <taxon>Cytophagales</taxon>
        <taxon>Thermoflexibacteraceae</taxon>
        <taxon>Thermoflexibacter</taxon>
    </lineage>
</organism>
<evidence type="ECO:0000313" key="1">
    <source>
        <dbReference type="EMBL" id="SFF13258.1"/>
    </source>
</evidence>
<evidence type="ECO:0000313" key="2">
    <source>
        <dbReference type="Proteomes" id="UP000199513"/>
    </source>
</evidence>